<evidence type="ECO:0000313" key="3">
    <source>
        <dbReference type="Proteomes" id="UP000243688"/>
    </source>
</evidence>
<dbReference type="AlphaFoldDB" id="A0A2A6E3G2"/>
<comment type="caution">
    <text evidence="2">The sequence shown here is derived from an EMBL/GenBank/DDBJ whole genome shotgun (WGS) entry which is preliminary data.</text>
</comment>
<dbReference type="EMBL" id="MOXJ01000001">
    <property type="protein sequence ID" value="PDO11571.1"/>
    <property type="molecule type" value="Genomic_DNA"/>
</dbReference>
<name>A0A2A6E3G2_9BACL</name>
<dbReference type="InterPro" id="IPR054252">
    <property type="entry name" value="Pam3_gp18"/>
</dbReference>
<dbReference type="Proteomes" id="UP000243688">
    <property type="component" value="Unassembled WGS sequence"/>
</dbReference>
<organism evidence="2 3">
    <name type="scientific">Candidatus Reconcilbacillus cellulovorans</name>
    <dbReference type="NCBI Taxonomy" id="1906605"/>
    <lineage>
        <taxon>Bacteria</taxon>
        <taxon>Bacillati</taxon>
        <taxon>Bacillota</taxon>
        <taxon>Bacilli</taxon>
        <taxon>Bacillales</taxon>
        <taxon>Paenibacillaceae</taxon>
        <taxon>Candidatus Reconcilbacillus</taxon>
    </lineage>
</organism>
<feature type="domain" description="Cyanophage baseplate Pam3 plug gp18" evidence="1">
    <location>
        <begin position="2"/>
        <end position="99"/>
    </location>
</feature>
<sequence length="100" mass="11643">MYIPIQKNQVPYRFEILLGAEPFEIEVRYNADFDFFTLDLYKDGEALVYGEKLVYGVPLFVDVFDQRFPVLQLVPRDDAGLEERVGYANLGETVFLRVVE</sequence>
<gene>
    <name evidence="2" type="ORF">BLM47_00065</name>
</gene>
<protein>
    <recommendedName>
        <fullName evidence="1">Cyanophage baseplate Pam3 plug gp18 domain-containing protein</fullName>
    </recommendedName>
</protein>
<evidence type="ECO:0000313" key="2">
    <source>
        <dbReference type="EMBL" id="PDO11571.1"/>
    </source>
</evidence>
<accession>A0A2A6E3G2</accession>
<dbReference type="Pfam" id="PF22479">
    <property type="entry name" value="Pam3_gp18"/>
    <property type="match status" value="1"/>
</dbReference>
<proteinExistence type="predicted"/>
<evidence type="ECO:0000259" key="1">
    <source>
        <dbReference type="Pfam" id="PF22479"/>
    </source>
</evidence>
<reference evidence="2 3" key="1">
    <citation type="submission" date="2016-12" db="EMBL/GenBank/DDBJ databases">
        <title>Candidatus Reconcilibacillus cellulovorans genome.</title>
        <authorList>
            <person name="Kolinko S."/>
            <person name="Wu Y.-W."/>
            <person name="Tachea F."/>
            <person name="Denzel E."/>
            <person name="Hiras J."/>
            <person name="Baecker N."/>
            <person name="Chan L.J."/>
            <person name="Eichorst S.A."/>
            <person name="Frey D."/>
            <person name="Adams P.D."/>
            <person name="Pray T."/>
            <person name="Tanjore D."/>
            <person name="Petzold C.J."/>
            <person name="Gladden J.M."/>
            <person name="Simmons B.A."/>
            <person name="Singer S.W."/>
        </authorList>
    </citation>
    <scope>NUCLEOTIDE SEQUENCE [LARGE SCALE GENOMIC DNA]</scope>
    <source>
        <strain evidence="2">JTherm</strain>
    </source>
</reference>